<dbReference type="PROSITE" id="PS50914">
    <property type="entry name" value="BON"/>
    <property type="match status" value="1"/>
</dbReference>
<comment type="caution">
    <text evidence="6">The sequence shown here is derived from an EMBL/GenBank/DDBJ whole genome shotgun (WGS) entry which is preliminary data.</text>
</comment>
<evidence type="ECO:0000259" key="4">
    <source>
        <dbReference type="PROSITE" id="PS50914"/>
    </source>
</evidence>
<sequence length="156" mass="17429">MGLFSFLKKAGSNLFGKDEETKSKETEKNAEERKALLINEVKSLNFNVENLSLELDEHKVTVYGKVDSQEEKEKVILALGNVTGVATVDDRLNVVNPKPESTFYEVKSGDSLSKIAKAHYGDPMKYPQIFEANKPMLTDPDKIYPGQVLRIPPLEA</sequence>
<dbReference type="InterPro" id="IPR052196">
    <property type="entry name" value="Bact_Kbp"/>
</dbReference>
<dbReference type="GO" id="GO:0005737">
    <property type="term" value="C:cytoplasm"/>
    <property type="evidence" value="ECO:0007669"/>
    <property type="project" value="UniProtKB-SubCell"/>
</dbReference>
<dbReference type="SUPFAM" id="SSF54106">
    <property type="entry name" value="LysM domain"/>
    <property type="match status" value="1"/>
</dbReference>
<evidence type="ECO:0000256" key="2">
    <source>
        <dbReference type="ARBA" id="ARBA00022490"/>
    </source>
</evidence>
<dbReference type="Proteomes" id="UP000753961">
    <property type="component" value="Unassembled WGS sequence"/>
</dbReference>
<dbReference type="FunFam" id="3.10.350.10:FF:000001">
    <property type="entry name" value="Peptidoglycan-binding protein LysM"/>
    <property type="match status" value="1"/>
</dbReference>
<dbReference type="InterPro" id="IPR007055">
    <property type="entry name" value="BON_dom"/>
</dbReference>
<dbReference type="PROSITE" id="PS51782">
    <property type="entry name" value="LYSM"/>
    <property type="match status" value="1"/>
</dbReference>
<dbReference type="RefSeq" id="WP_222578790.1">
    <property type="nucleotide sequence ID" value="NZ_JAHVHU010000004.1"/>
</dbReference>
<accession>A0A953L834</accession>
<feature type="domain" description="LysM" evidence="5">
    <location>
        <begin position="102"/>
        <end position="151"/>
    </location>
</feature>
<organism evidence="6 7">
    <name type="scientific">Membranihabitans marinus</name>
    <dbReference type="NCBI Taxonomy" id="1227546"/>
    <lineage>
        <taxon>Bacteria</taxon>
        <taxon>Pseudomonadati</taxon>
        <taxon>Bacteroidota</taxon>
        <taxon>Saprospiria</taxon>
        <taxon>Saprospirales</taxon>
        <taxon>Saprospiraceae</taxon>
        <taxon>Membranihabitans</taxon>
    </lineage>
</organism>
<dbReference type="Gene3D" id="3.10.350.10">
    <property type="entry name" value="LysM domain"/>
    <property type="match status" value="1"/>
</dbReference>
<keyword evidence="7" id="KW-1185">Reference proteome</keyword>
<evidence type="ECO:0000313" key="7">
    <source>
        <dbReference type="Proteomes" id="UP000753961"/>
    </source>
</evidence>
<dbReference type="AlphaFoldDB" id="A0A953L834"/>
<dbReference type="Pfam" id="PF04972">
    <property type="entry name" value="BON"/>
    <property type="match status" value="1"/>
</dbReference>
<comment type="subcellular location">
    <subcellularLocation>
        <location evidence="1">Cytoplasm</location>
    </subcellularLocation>
</comment>
<dbReference type="SMART" id="SM00257">
    <property type="entry name" value="LysM"/>
    <property type="match status" value="1"/>
</dbReference>
<dbReference type="InterPro" id="IPR018392">
    <property type="entry name" value="LysM"/>
</dbReference>
<dbReference type="Pfam" id="PF01476">
    <property type="entry name" value="LysM"/>
    <property type="match status" value="1"/>
</dbReference>
<dbReference type="EMBL" id="JAHVHU010000004">
    <property type="protein sequence ID" value="MBY5957270.1"/>
    <property type="molecule type" value="Genomic_DNA"/>
</dbReference>
<gene>
    <name evidence="6" type="primary">lysM</name>
    <name evidence="6" type="ORF">KUV50_03920</name>
</gene>
<keyword evidence="2" id="KW-0963">Cytoplasm</keyword>
<protein>
    <recommendedName>
        <fullName evidence="3">Potassium binding protein Kbp</fullName>
    </recommendedName>
</protein>
<dbReference type="NCBIfam" id="NF008399">
    <property type="entry name" value="PRK11198.1"/>
    <property type="match status" value="1"/>
</dbReference>
<evidence type="ECO:0000259" key="5">
    <source>
        <dbReference type="PROSITE" id="PS51782"/>
    </source>
</evidence>
<evidence type="ECO:0000313" key="6">
    <source>
        <dbReference type="EMBL" id="MBY5957270.1"/>
    </source>
</evidence>
<name>A0A953L834_9BACT</name>
<evidence type="ECO:0000256" key="3">
    <source>
        <dbReference type="ARBA" id="ARBA00072219"/>
    </source>
</evidence>
<reference evidence="6" key="1">
    <citation type="submission" date="2021-06" db="EMBL/GenBank/DDBJ databases">
        <title>44 bacteria genomes isolated from Dapeng, Shenzhen.</title>
        <authorList>
            <person name="Zheng W."/>
            <person name="Yu S."/>
            <person name="Huang Y."/>
        </authorList>
    </citation>
    <scope>NUCLEOTIDE SEQUENCE</scope>
    <source>
        <strain evidence="6">DP5N28-2</strain>
    </source>
</reference>
<evidence type="ECO:0000256" key="1">
    <source>
        <dbReference type="ARBA" id="ARBA00004496"/>
    </source>
</evidence>
<proteinExistence type="predicted"/>
<dbReference type="CDD" id="cd00118">
    <property type="entry name" value="LysM"/>
    <property type="match status" value="1"/>
</dbReference>
<dbReference type="Gene3D" id="3.30.1340.30">
    <property type="match status" value="1"/>
</dbReference>
<feature type="domain" description="BON" evidence="4">
    <location>
        <begin position="26"/>
        <end position="96"/>
    </location>
</feature>
<dbReference type="PANTHER" id="PTHR34700">
    <property type="entry name" value="POTASSIUM BINDING PROTEIN KBP"/>
    <property type="match status" value="1"/>
</dbReference>
<dbReference type="InterPro" id="IPR036779">
    <property type="entry name" value="LysM_dom_sf"/>
</dbReference>
<dbReference type="PANTHER" id="PTHR34700:SF8">
    <property type="entry name" value="POTASSIUM BINDING PROTEIN KBP"/>
    <property type="match status" value="1"/>
</dbReference>